<dbReference type="NCBIfam" id="TIGR01509">
    <property type="entry name" value="HAD-SF-IA-v3"/>
    <property type="match status" value="1"/>
</dbReference>
<dbReference type="AlphaFoldDB" id="A0A975DKC2"/>
<keyword evidence="1" id="KW-0378">Hydrolase</keyword>
<proteinExistence type="predicted"/>
<dbReference type="InterPro" id="IPR041492">
    <property type="entry name" value="HAD_2"/>
</dbReference>
<sequence>MYPHTWLLKRVHLLKSTVYQGVIFDLDGTLMSSSLDFQAMRAAINCPPEQDILAYIDAMTCIETQQFAIDAIIAFELQDAQEAKVIDGVLDTLHHFKSHNLPLAIVTRNCRQASHIKVQSGKLPIDIILSREDATAKPDPEALLLIANDWGLQPQQCLYVGDYLYDLLATHNAGMASCLYAPNGLPHYHQQATCVIQDFSTLIEIVCGG</sequence>
<dbReference type="EMBL" id="CP072135">
    <property type="protein sequence ID" value="QTH73229.1"/>
    <property type="molecule type" value="Genomic_DNA"/>
</dbReference>
<keyword evidence="2" id="KW-1185">Reference proteome</keyword>
<keyword evidence="1" id="KW-0614">Plasmid</keyword>
<dbReference type="Proteomes" id="UP000664904">
    <property type="component" value="Plasmid unnamed5"/>
</dbReference>
<dbReference type="InterPro" id="IPR036412">
    <property type="entry name" value="HAD-like_sf"/>
</dbReference>
<dbReference type="Gene3D" id="1.10.260.80">
    <property type="match status" value="1"/>
</dbReference>
<evidence type="ECO:0000313" key="1">
    <source>
        <dbReference type="EMBL" id="QTH73229.1"/>
    </source>
</evidence>
<dbReference type="PANTHER" id="PTHR43885">
    <property type="entry name" value="HALOACID DEHALOGENASE-LIKE HYDROLASE"/>
    <property type="match status" value="1"/>
</dbReference>
<dbReference type="SFLD" id="SFLDG01129">
    <property type="entry name" value="C1.5:_HAD__Beta-PGM__Phosphata"/>
    <property type="match status" value="1"/>
</dbReference>
<evidence type="ECO:0000313" key="2">
    <source>
        <dbReference type="Proteomes" id="UP000664904"/>
    </source>
</evidence>
<dbReference type="NCBIfam" id="TIGR01549">
    <property type="entry name" value="HAD-SF-IA-v1"/>
    <property type="match status" value="1"/>
</dbReference>
<dbReference type="KEGG" id="pxi:J5O05_20825"/>
<organism evidence="1 2">
    <name type="scientific">Pseudoalteromonas xiamenensis</name>
    <dbReference type="NCBI Taxonomy" id="882626"/>
    <lineage>
        <taxon>Bacteria</taxon>
        <taxon>Pseudomonadati</taxon>
        <taxon>Pseudomonadota</taxon>
        <taxon>Gammaproteobacteria</taxon>
        <taxon>Alteromonadales</taxon>
        <taxon>Pseudoalteromonadaceae</taxon>
        <taxon>Pseudoalteromonas</taxon>
    </lineage>
</organism>
<reference evidence="1" key="1">
    <citation type="submission" date="2021-03" db="EMBL/GenBank/DDBJ databases">
        <title>Complete Genome of Pseudoalteromonas xiamenensis STKMTI.2, a new potential marine bacterium producing anti-Vibrio compounds.</title>
        <authorList>
            <person name="Handayani D.P."/>
            <person name="Isnansetyo A."/>
            <person name="Istiqomah I."/>
            <person name="Jumina J."/>
        </authorList>
    </citation>
    <scope>NUCLEOTIDE SEQUENCE</scope>
    <source>
        <strain evidence="1">STKMTI.2</strain>
        <plasmid evidence="1">unnamed5</plasmid>
    </source>
</reference>
<dbReference type="InterPro" id="IPR006439">
    <property type="entry name" value="HAD-SF_hydro_IA"/>
</dbReference>
<dbReference type="GO" id="GO:0016787">
    <property type="term" value="F:hydrolase activity"/>
    <property type="evidence" value="ECO:0007669"/>
    <property type="project" value="UniProtKB-KW"/>
</dbReference>
<dbReference type="InterPro" id="IPR023214">
    <property type="entry name" value="HAD_sf"/>
</dbReference>
<protein>
    <submittedName>
        <fullName evidence="1">HAD family hydrolase</fullName>
    </submittedName>
</protein>
<geneLocation type="plasmid" evidence="1 2">
    <name>unnamed5</name>
</geneLocation>
<dbReference type="SUPFAM" id="SSF56784">
    <property type="entry name" value="HAD-like"/>
    <property type="match status" value="1"/>
</dbReference>
<dbReference type="SFLD" id="SFLDS00003">
    <property type="entry name" value="Haloacid_Dehalogenase"/>
    <property type="match status" value="1"/>
</dbReference>
<accession>A0A975DKC2</accession>
<gene>
    <name evidence="1" type="ORF">J5O05_20825</name>
</gene>
<dbReference type="Gene3D" id="3.40.50.1000">
    <property type="entry name" value="HAD superfamily/HAD-like"/>
    <property type="match status" value="1"/>
</dbReference>
<dbReference type="PANTHER" id="PTHR43885:SF1">
    <property type="entry name" value="SUPERFAMILY HYDROLASE, PUTATIVE (AFU_ORTHOLOGUE AFUA_4G13290)-RELATED"/>
    <property type="match status" value="1"/>
</dbReference>
<dbReference type="Pfam" id="PF13419">
    <property type="entry name" value="HAD_2"/>
    <property type="match status" value="1"/>
</dbReference>
<name>A0A975DKC2_9GAMM</name>